<evidence type="ECO:0000313" key="3">
    <source>
        <dbReference type="Proteomes" id="UP000255265"/>
    </source>
</evidence>
<dbReference type="EMBL" id="QQAV01000005">
    <property type="protein sequence ID" value="RDI24270.1"/>
    <property type="molecule type" value="Genomic_DNA"/>
</dbReference>
<reference evidence="2 3" key="1">
    <citation type="submission" date="2018-07" db="EMBL/GenBank/DDBJ databases">
        <title>Genomic Encyclopedia of Type Strains, Phase IV (KMG-IV): sequencing the most valuable type-strain genomes for metagenomic binning, comparative biology and taxonomic classification.</title>
        <authorList>
            <person name="Goeker M."/>
        </authorList>
    </citation>
    <scope>NUCLEOTIDE SEQUENCE [LARGE SCALE GENOMIC DNA]</scope>
    <source>
        <strain evidence="2 3">DSM 21352</strain>
    </source>
</reference>
<dbReference type="CDD" id="cd13578">
    <property type="entry name" value="PBP2_Bug27"/>
    <property type="match status" value="1"/>
</dbReference>
<dbReference type="Proteomes" id="UP000255265">
    <property type="component" value="Unassembled WGS sequence"/>
</dbReference>
<evidence type="ECO:0000313" key="2">
    <source>
        <dbReference type="EMBL" id="RDI24270.1"/>
    </source>
</evidence>
<comment type="caution">
    <text evidence="2">The sequence shown here is derived from an EMBL/GenBank/DDBJ whole genome shotgun (WGS) entry which is preliminary data.</text>
</comment>
<name>A0A370FGT5_9BURK</name>
<organism evidence="2 3">
    <name type="scientific">Pseudacidovorax intermedius</name>
    <dbReference type="NCBI Taxonomy" id="433924"/>
    <lineage>
        <taxon>Bacteria</taxon>
        <taxon>Pseudomonadati</taxon>
        <taxon>Pseudomonadota</taxon>
        <taxon>Betaproteobacteria</taxon>
        <taxon>Burkholderiales</taxon>
        <taxon>Comamonadaceae</taxon>
        <taxon>Pseudacidovorax</taxon>
    </lineage>
</organism>
<dbReference type="Gene3D" id="3.40.190.10">
    <property type="entry name" value="Periplasmic binding protein-like II"/>
    <property type="match status" value="1"/>
</dbReference>
<dbReference type="AlphaFoldDB" id="A0A370FGT5"/>
<dbReference type="InterPro" id="IPR005064">
    <property type="entry name" value="BUG"/>
</dbReference>
<comment type="similarity">
    <text evidence="1">Belongs to the UPF0065 (bug) family.</text>
</comment>
<dbReference type="Pfam" id="PF03401">
    <property type="entry name" value="TctC"/>
    <property type="match status" value="1"/>
</dbReference>
<dbReference type="Gene3D" id="3.40.190.150">
    <property type="entry name" value="Bordetella uptake gene, domain 1"/>
    <property type="match status" value="1"/>
</dbReference>
<gene>
    <name evidence="2" type="ORF">DFR41_105185</name>
</gene>
<dbReference type="SUPFAM" id="SSF53850">
    <property type="entry name" value="Periplasmic binding protein-like II"/>
    <property type="match status" value="1"/>
</dbReference>
<keyword evidence="2" id="KW-0675">Receptor</keyword>
<proteinExistence type="inferred from homology"/>
<keyword evidence="3" id="KW-1185">Reference proteome</keyword>
<dbReference type="PANTHER" id="PTHR42928">
    <property type="entry name" value="TRICARBOXYLATE-BINDING PROTEIN"/>
    <property type="match status" value="1"/>
</dbReference>
<dbReference type="OrthoDB" id="8855218at2"/>
<accession>A0A370FGT5</accession>
<sequence length="338" mass="35272">MIPGNTGRTQPPAQPGRRRALATALAASALPWLPWAARAQSASKGPVRVIVPHPPGGPADQIARITAQGLQQALGTPFLVDNRPGGGGMLGAQAVAQARPDGETLLVNASVHVTYPALFKHVGFDVIEDFAPITQLTRVPMLLLVNPQLPVRDVRGLIAYAKAHPGALSFGSSGNAGAAHLAGELLKQLAGVDMVHVPYRGAAPAQTDLIGGQIQVMFDSASSSMQQVRAGRLRALAVTSQARMALLPDLPTMVESGLPGYVLTNWYGLWAPRGTPAAAVQQLQAATARALHTPEVEAQIRPTGAEVVASTPEEFGRFVVAEKALWAGIVLKSGAKLD</sequence>
<evidence type="ECO:0000256" key="1">
    <source>
        <dbReference type="ARBA" id="ARBA00006987"/>
    </source>
</evidence>
<dbReference type="PIRSF" id="PIRSF017082">
    <property type="entry name" value="YflP"/>
    <property type="match status" value="1"/>
</dbReference>
<protein>
    <submittedName>
        <fullName evidence="2">Tripartite-type tricarboxylate transporter receptor subunit TctC</fullName>
    </submittedName>
</protein>
<dbReference type="InterPro" id="IPR042100">
    <property type="entry name" value="Bug_dom1"/>
</dbReference>
<dbReference type="RefSeq" id="WP_114803259.1">
    <property type="nucleotide sequence ID" value="NZ_QQAV01000005.1"/>
</dbReference>
<dbReference type="PANTHER" id="PTHR42928:SF5">
    <property type="entry name" value="BLR1237 PROTEIN"/>
    <property type="match status" value="1"/>
</dbReference>